<dbReference type="PANTHER" id="PTHR37305:SF1">
    <property type="entry name" value="MEMBRANE PROTEIN"/>
    <property type="match status" value="1"/>
</dbReference>
<organism evidence="3 4">
    <name type="scientific">Luteimicrobium subarcticum</name>
    <dbReference type="NCBI Taxonomy" id="620910"/>
    <lineage>
        <taxon>Bacteria</taxon>
        <taxon>Bacillati</taxon>
        <taxon>Actinomycetota</taxon>
        <taxon>Actinomycetes</taxon>
        <taxon>Micrococcales</taxon>
        <taxon>Luteimicrobium</taxon>
    </lineage>
</organism>
<keyword evidence="4" id="KW-1185">Reference proteome</keyword>
<feature type="region of interest" description="Disordered" evidence="1">
    <location>
        <begin position="1"/>
        <end position="23"/>
    </location>
</feature>
<dbReference type="Pfam" id="PF12730">
    <property type="entry name" value="ABC2_membrane_4"/>
    <property type="match status" value="1"/>
</dbReference>
<feature type="transmembrane region" description="Helical" evidence="2">
    <location>
        <begin position="98"/>
        <end position="120"/>
    </location>
</feature>
<feature type="transmembrane region" description="Helical" evidence="2">
    <location>
        <begin position="55"/>
        <end position="78"/>
    </location>
</feature>
<keyword evidence="2" id="KW-0472">Membrane</keyword>
<keyword evidence="2" id="KW-1133">Transmembrane helix</keyword>
<dbReference type="RefSeq" id="WP_211289451.1">
    <property type="nucleotide sequence ID" value="NZ_PGTZ01000010.1"/>
</dbReference>
<dbReference type="PANTHER" id="PTHR37305">
    <property type="entry name" value="INTEGRAL MEMBRANE PROTEIN-RELATED"/>
    <property type="match status" value="1"/>
</dbReference>
<evidence type="ECO:0000256" key="2">
    <source>
        <dbReference type="SAM" id="Phobius"/>
    </source>
</evidence>
<dbReference type="EMBL" id="PGTZ01000010">
    <property type="protein sequence ID" value="PJI86703.1"/>
    <property type="molecule type" value="Genomic_DNA"/>
</dbReference>
<feature type="transmembrane region" description="Helical" evidence="2">
    <location>
        <begin position="233"/>
        <end position="259"/>
    </location>
</feature>
<keyword evidence="2" id="KW-0812">Transmembrane</keyword>
<protein>
    <submittedName>
        <fullName evidence="3">ABC-2 type transport system permease protein</fullName>
    </submittedName>
</protein>
<name>A0A2M8W6Z7_9MICO</name>
<accession>A0A2M8W6Z7</accession>
<dbReference type="AlphaFoldDB" id="A0A2M8W6Z7"/>
<dbReference type="GO" id="GO:0005886">
    <property type="term" value="C:plasma membrane"/>
    <property type="evidence" value="ECO:0007669"/>
    <property type="project" value="UniProtKB-SubCell"/>
</dbReference>
<gene>
    <name evidence="3" type="ORF">CLV34_2623</name>
</gene>
<evidence type="ECO:0000256" key="1">
    <source>
        <dbReference type="SAM" id="MobiDB-lite"/>
    </source>
</evidence>
<dbReference type="Proteomes" id="UP000231586">
    <property type="component" value="Unassembled WGS sequence"/>
</dbReference>
<dbReference type="GO" id="GO:0140359">
    <property type="term" value="F:ABC-type transporter activity"/>
    <property type="evidence" value="ECO:0007669"/>
    <property type="project" value="InterPro"/>
</dbReference>
<feature type="transmembrane region" description="Helical" evidence="2">
    <location>
        <begin position="200"/>
        <end position="221"/>
    </location>
</feature>
<feature type="compositionally biased region" description="Acidic residues" evidence="1">
    <location>
        <begin position="1"/>
        <end position="12"/>
    </location>
</feature>
<feature type="transmembrane region" description="Helical" evidence="2">
    <location>
        <begin position="152"/>
        <end position="180"/>
    </location>
</feature>
<reference evidence="3 4" key="1">
    <citation type="submission" date="2017-11" db="EMBL/GenBank/DDBJ databases">
        <title>Genomic Encyclopedia of Archaeal and Bacterial Type Strains, Phase II (KMG-II): From Individual Species to Whole Genera.</title>
        <authorList>
            <person name="Goeker M."/>
        </authorList>
    </citation>
    <scope>NUCLEOTIDE SEQUENCE [LARGE SCALE GENOMIC DNA]</scope>
    <source>
        <strain evidence="3 4">DSM 22413</strain>
    </source>
</reference>
<evidence type="ECO:0000313" key="3">
    <source>
        <dbReference type="EMBL" id="PJI86703.1"/>
    </source>
</evidence>
<evidence type="ECO:0000313" key="4">
    <source>
        <dbReference type="Proteomes" id="UP000231586"/>
    </source>
</evidence>
<sequence length="308" mass="31679">MRTPDDTTDDATADTTADSVPHRVPESIAETVRGATWRLLRSELRLVLSRRRNQAGLAVLAVVPVVIAIAVKVAGGGASDGSGSTTDSFVGSVAGNGFFVALAALSVEIGLFLPLAVAALSGDAIAGEANVGTLRGLLVVPVPRTRLLAVKYAAVVLGALLAVALVAVVGLVAGAALFGLHPVTTLSGTTLGLGAALWRLLLVGLYVGAFLAALGALGLFVSTLTEQPMGATIAVVLVSTLMWILDSISQLHAIHPWLLVDKQLAFADLLRDPVYTADLRLGLLTDLAYGVVFVTAAWARFGSRDVTS</sequence>
<feature type="transmembrane region" description="Helical" evidence="2">
    <location>
        <begin position="279"/>
        <end position="299"/>
    </location>
</feature>
<comment type="caution">
    <text evidence="3">The sequence shown here is derived from an EMBL/GenBank/DDBJ whole genome shotgun (WGS) entry which is preliminary data.</text>
</comment>
<proteinExistence type="predicted"/>